<evidence type="ECO:0000256" key="1">
    <source>
        <dbReference type="ARBA" id="ARBA00022574"/>
    </source>
</evidence>
<feature type="compositionally biased region" description="Low complexity" evidence="3">
    <location>
        <begin position="541"/>
        <end position="552"/>
    </location>
</feature>
<accession>A0ABM5C0U9</accession>
<name>A0ABM5C0U9_VICPA</name>
<gene>
    <name evidence="5" type="primary">DCAF6</name>
</gene>
<sequence>MSRGGSFPHLLWDVRKRSLGLEDPSRLRSRYLGRREFIQRLKLEATLNVHDGCVNTICWNETGEYILSGSDDTKLVISNPYSRKVLTTIRSGHRANIFSAKFLPCTNDKQIVSCSGDGVIFYTNVEQDAETNRQCQFTCHYGTTYEIMTVPNDPYTFLSCGEDGTVRWFDTRIKTSCTKEDCKDDILINCRRAATSVAICPPIPYYLAVGCSDSSVRIYDRRMLGTRATGNYAGRGTTGMVARFIPSHLNNKSCRVTSLCYSEDGQEILVSYSSDYIYLFDPKDDTARELKTPSAEERREELRQPPVKRLRLRGDWSDTGPRARPESERERDGEQSPNVSLMQRMSDMLSRWFEEASEVAQSNRGRGRSRPRGGTSQSDVSTLPTVPSSNDLEVGEAAMEVDTPAEQFLQPSTSSATSAQVHSASSSTDSPHSTSLLSSPDSEHKQSGEASGHQTHHQSDSPSSVVNKQLGSMSLDEQQDNNNEKLSPKPGTGEPVLSLHYSTEGTTTSTIKLNFTDEWSSTASSSRGNGSHSKSEDQEEPSVPQSSVQPPEGENETPPEDSSEDVTTSQEGTSAENTAQNHVDRAQSDKSTSEPLDSGSGERNDLNLDSPCGVPEESILSEKGKEPGTSDPTSTESATSQSTSNPEPQSQTEAIGPLAHEETLSRDSALQDTDDSDDDPVLIPGARYRAGPGDRRSAVARIQEFFRRRKERKEMEELDTLNIRRPLVKMVYKGHRNSRTMIKEANFWGANFVMSGSDCGHIFIWDRHTAEHLMLLEADNHVVNCLQPHPFDPILASSGIDYDIKIWSPLEESRIFNRKLADEVITRNELMLEETRNTITVPASFMLRMLASLNHIRADRLEGDRSEGSGQENENEDEE</sequence>
<evidence type="ECO:0000313" key="5">
    <source>
        <dbReference type="RefSeq" id="XP_072802281.1"/>
    </source>
</evidence>
<evidence type="ECO:0000256" key="2">
    <source>
        <dbReference type="ARBA" id="ARBA00022737"/>
    </source>
</evidence>
<feature type="compositionally biased region" description="Basic and acidic residues" evidence="3">
    <location>
        <begin position="288"/>
        <end position="303"/>
    </location>
</feature>
<evidence type="ECO:0000313" key="4">
    <source>
        <dbReference type="Proteomes" id="UP001652581"/>
    </source>
</evidence>
<dbReference type="SMART" id="SM00320">
    <property type="entry name" value="WD40"/>
    <property type="match status" value="7"/>
</dbReference>
<feature type="compositionally biased region" description="Low complexity" evidence="3">
    <location>
        <begin position="422"/>
        <end position="440"/>
    </location>
</feature>
<dbReference type="Gene3D" id="2.130.10.10">
    <property type="entry name" value="YVTN repeat-like/Quinoprotein amine dehydrogenase"/>
    <property type="match status" value="2"/>
</dbReference>
<dbReference type="SUPFAM" id="SSF50978">
    <property type="entry name" value="WD40 repeat-like"/>
    <property type="match status" value="1"/>
</dbReference>
<feature type="compositionally biased region" description="Low complexity" evidence="3">
    <location>
        <begin position="520"/>
        <end position="532"/>
    </location>
</feature>
<feature type="compositionally biased region" description="Polar residues" evidence="3">
    <location>
        <begin position="409"/>
        <end position="421"/>
    </location>
</feature>
<dbReference type="PANTHER" id="PTHR15574:SF39">
    <property type="entry name" value="DDB1- AND CUL4-ASSOCIATED FACTOR 6"/>
    <property type="match status" value="1"/>
</dbReference>
<feature type="compositionally biased region" description="Polar residues" evidence="3">
    <location>
        <begin position="460"/>
        <end position="481"/>
    </location>
</feature>
<dbReference type="InterPro" id="IPR015943">
    <property type="entry name" value="WD40/YVTN_repeat-like_dom_sf"/>
</dbReference>
<dbReference type="InterPro" id="IPR045151">
    <property type="entry name" value="DCAF8"/>
</dbReference>
<dbReference type="InterPro" id="IPR001680">
    <property type="entry name" value="WD40_rpt"/>
</dbReference>
<feature type="compositionally biased region" description="Polar residues" evidence="3">
    <location>
        <begin position="500"/>
        <end position="519"/>
    </location>
</feature>
<evidence type="ECO:0000256" key="3">
    <source>
        <dbReference type="SAM" id="MobiDB-lite"/>
    </source>
</evidence>
<feature type="region of interest" description="Disordered" evidence="3">
    <location>
        <begin position="288"/>
        <end position="340"/>
    </location>
</feature>
<protein>
    <submittedName>
        <fullName evidence="5">DDB1- and CUL4-associated factor 6 isoform X2</fullName>
    </submittedName>
</protein>
<feature type="compositionally biased region" description="Basic and acidic residues" evidence="3">
    <location>
        <begin position="582"/>
        <end position="592"/>
    </location>
</feature>
<dbReference type="RefSeq" id="XP_072802281.1">
    <property type="nucleotide sequence ID" value="XM_072946180.1"/>
</dbReference>
<dbReference type="PANTHER" id="PTHR15574">
    <property type="entry name" value="WD REPEAT DOMAIN-CONTAINING FAMILY"/>
    <property type="match status" value="1"/>
</dbReference>
<keyword evidence="4" id="KW-1185">Reference proteome</keyword>
<feature type="compositionally biased region" description="Polar residues" evidence="3">
    <location>
        <begin position="565"/>
        <end position="581"/>
    </location>
</feature>
<proteinExistence type="predicted"/>
<dbReference type="Proteomes" id="UP001652581">
    <property type="component" value="Chromosome 21"/>
</dbReference>
<dbReference type="InterPro" id="IPR036322">
    <property type="entry name" value="WD40_repeat_dom_sf"/>
</dbReference>
<feature type="compositionally biased region" description="Polar residues" evidence="3">
    <location>
        <begin position="379"/>
        <end position="391"/>
    </location>
</feature>
<organism evidence="4 5">
    <name type="scientific">Vicugna pacos</name>
    <name type="common">Alpaca</name>
    <name type="synonym">Lama pacos</name>
    <dbReference type="NCBI Taxonomy" id="30538"/>
    <lineage>
        <taxon>Eukaryota</taxon>
        <taxon>Metazoa</taxon>
        <taxon>Chordata</taxon>
        <taxon>Craniata</taxon>
        <taxon>Vertebrata</taxon>
        <taxon>Euteleostomi</taxon>
        <taxon>Mammalia</taxon>
        <taxon>Eutheria</taxon>
        <taxon>Laurasiatheria</taxon>
        <taxon>Artiodactyla</taxon>
        <taxon>Tylopoda</taxon>
        <taxon>Camelidae</taxon>
        <taxon>Vicugna</taxon>
    </lineage>
</organism>
<feature type="compositionally biased region" description="Low complexity" evidence="3">
    <location>
        <begin position="633"/>
        <end position="644"/>
    </location>
</feature>
<feature type="compositionally biased region" description="Acidic residues" evidence="3">
    <location>
        <begin position="553"/>
        <end position="564"/>
    </location>
</feature>
<dbReference type="PROSITE" id="PS50096">
    <property type="entry name" value="IQ"/>
    <property type="match status" value="1"/>
</dbReference>
<dbReference type="GeneID" id="102525808"/>
<keyword evidence="2" id="KW-0677">Repeat</keyword>
<feature type="compositionally biased region" description="Basic and acidic residues" evidence="3">
    <location>
        <begin position="312"/>
        <end position="334"/>
    </location>
</feature>
<feature type="region of interest" description="Disordered" evidence="3">
    <location>
        <begin position="355"/>
        <end position="694"/>
    </location>
</feature>
<reference evidence="5" key="1">
    <citation type="submission" date="2025-08" db="UniProtKB">
        <authorList>
            <consortium name="RefSeq"/>
        </authorList>
    </citation>
    <scope>IDENTIFICATION</scope>
</reference>
<keyword evidence="1" id="KW-0853">WD repeat</keyword>
<dbReference type="Pfam" id="PF00400">
    <property type="entry name" value="WD40"/>
    <property type="match status" value="3"/>
</dbReference>